<sequence>MATRLQFENSCEIGVFSKLTNAYCLVAIGGSESFYSTFESELADVIPVVKTSIGGTRIIGRLCAGNKNGLLLPHTTTDQDIGGDEHDCLKCSLNIYNFAKVTFDGLFSGLMDSSFYYFFLFKELQHLRNSLPDQVVVQRVDERLSALGNCIACNDYVALTHTDLDRETEEMIADVLGVEVFRQTIAGNILVGSYCAFSNKGGLVHPHTSIEDLDELSTLLQVPLVAGTVNRGSEVIAAGMTVNDWTAFCGSDTTATELSVIESVFKLREAQPSAIVDEMRKSLIDSYV</sequence>
<keyword evidence="3" id="KW-0539">Nucleus</keyword>
<dbReference type="InterPro" id="IPR002769">
    <property type="entry name" value="eIF6"/>
</dbReference>
<dbReference type="GO" id="GO:0005730">
    <property type="term" value="C:nucleolus"/>
    <property type="evidence" value="ECO:0007669"/>
    <property type="project" value="UniProtKB-SubCell"/>
</dbReference>
<proteinExistence type="inferred from homology"/>
<dbReference type="GO" id="GO:0042273">
    <property type="term" value="P:ribosomal large subunit biogenesis"/>
    <property type="evidence" value="ECO:0007669"/>
    <property type="project" value="UniProtKB-UniRule"/>
</dbReference>
<protein>
    <recommendedName>
        <fullName evidence="3">Eukaryotic translation initiation factor 6</fullName>
        <shortName evidence="3">eIF-6</shortName>
    </recommendedName>
</protein>
<organism evidence="4 5">
    <name type="scientific">Rhododendron simsii</name>
    <name type="common">Sims's rhododendron</name>
    <dbReference type="NCBI Taxonomy" id="118357"/>
    <lineage>
        <taxon>Eukaryota</taxon>
        <taxon>Viridiplantae</taxon>
        <taxon>Streptophyta</taxon>
        <taxon>Embryophyta</taxon>
        <taxon>Tracheophyta</taxon>
        <taxon>Spermatophyta</taxon>
        <taxon>Magnoliopsida</taxon>
        <taxon>eudicotyledons</taxon>
        <taxon>Gunneridae</taxon>
        <taxon>Pentapetalae</taxon>
        <taxon>asterids</taxon>
        <taxon>Ericales</taxon>
        <taxon>Ericaceae</taxon>
        <taxon>Ericoideae</taxon>
        <taxon>Rhodoreae</taxon>
        <taxon>Rhododendron</taxon>
    </lineage>
</organism>
<reference evidence="4" key="1">
    <citation type="submission" date="2019-11" db="EMBL/GenBank/DDBJ databases">
        <authorList>
            <person name="Liu Y."/>
            <person name="Hou J."/>
            <person name="Li T.-Q."/>
            <person name="Guan C.-H."/>
            <person name="Wu X."/>
            <person name="Wu H.-Z."/>
            <person name="Ling F."/>
            <person name="Zhang R."/>
            <person name="Shi X.-G."/>
            <person name="Ren J.-P."/>
            <person name="Chen E.-F."/>
            <person name="Sun J.-M."/>
        </authorList>
    </citation>
    <scope>NUCLEOTIDE SEQUENCE</scope>
    <source>
        <strain evidence="4">Adult_tree_wgs_1</strain>
        <tissue evidence="4">Leaves</tissue>
    </source>
</reference>
<dbReference type="EMBL" id="WJXA01000008">
    <property type="protein sequence ID" value="KAF7135270.1"/>
    <property type="molecule type" value="Genomic_DNA"/>
</dbReference>
<keyword evidence="3" id="KW-0963">Cytoplasm</keyword>
<evidence type="ECO:0000256" key="3">
    <source>
        <dbReference type="HAMAP-Rule" id="MF_03132"/>
    </source>
</evidence>
<evidence type="ECO:0000256" key="2">
    <source>
        <dbReference type="ARBA" id="ARBA00022917"/>
    </source>
</evidence>
<dbReference type="HAMAP" id="MF_00032">
    <property type="entry name" value="eIF_6"/>
    <property type="match status" value="1"/>
</dbReference>
<dbReference type="GO" id="GO:0042256">
    <property type="term" value="P:cytosolic ribosome assembly"/>
    <property type="evidence" value="ECO:0007669"/>
    <property type="project" value="UniProtKB-UniRule"/>
</dbReference>
<evidence type="ECO:0000256" key="1">
    <source>
        <dbReference type="ARBA" id="ARBA00022540"/>
    </source>
</evidence>
<keyword evidence="2 3" id="KW-0648">Protein biosynthesis</keyword>
<name>A0A834GJS9_RHOSS</name>
<dbReference type="Gene3D" id="3.75.10.10">
    <property type="entry name" value="L-arginine/glycine Amidinotransferase, Chain A"/>
    <property type="match status" value="2"/>
</dbReference>
<dbReference type="Proteomes" id="UP000626092">
    <property type="component" value="Unassembled WGS sequence"/>
</dbReference>
<dbReference type="CDD" id="cd00527">
    <property type="entry name" value="IF6"/>
    <property type="match status" value="1"/>
</dbReference>
<keyword evidence="1 3" id="KW-0396">Initiation factor</keyword>
<evidence type="ECO:0000313" key="4">
    <source>
        <dbReference type="EMBL" id="KAF7135270.1"/>
    </source>
</evidence>
<comment type="subunit">
    <text evidence="3">Monomer. Associates with the 60S ribosomal subunit.</text>
</comment>
<keyword evidence="5" id="KW-1185">Reference proteome</keyword>
<evidence type="ECO:0000313" key="5">
    <source>
        <dbReference type="Proteomes" id="UP000626092"/>
    </source>
</evidence>
<dbReference type="SUPFAM" id="SSF55909">
    <property type="entry name" value="Pentein"/>
    <property type="match status" value="2"/>
</dbReference>
<dbReference type="NCBIfam" id="TIGR00323">
    <property type="entry name" value="eIF-6"/>
    <property type="match status" value="1"/>
</dbReference>
<keyword evidence="3" id="KW-0690">Ribosome biogenesis</keyword>
<dbReference type="PANTHER" id="PTHR10784">
    <property type="entry name" value="TRANSLATION INITIATION FACTOR 6"/>
    <property type="match status" value="1"/>
</dbReference>
<dbReference type="SMART" id="SM00654">
    <property type="entry name" value="eIF6"/>
    <property type="match status" value="1"/>
</dbReference>
<comment type="function">
    <text evidence="3">Binds to the 60S ribosomal subunit and prevents its association with the 40S ribosomal subunit to form the 80S initiation complex in the cytoplasm. May also be involved in ribosome biogenesis.</text>
</comment>
<gene>
    <name evidence="3" type="primary">EIF6</name>
    <name evidence="4" type="ORF">RHSIM_Rhsim08G0026300</name>
</gene>
<comment type="subcellular location">
    <subcellularLocation>
        <location evidence="3">Cytoplasm</location>
    </subcellularLocation>
    <subcellularLocation>
        <location evidence="3">Nucleus</location>
        <location evidence="3">Nucleolus</location>
    </subcellularLocation>
    <text evidence="3">Shuttles between cytoplasm and nucleus/nucleolus.</text>
</comment>
<dbReference type="GO" id="GO:0003743">
    <property type="term" value="F:translation initiation factor activity"/>
    <property type="evidence" value="ECO:0007669"/>
    <property type="project" value="UniProtKB-UniRule"/>
</dbReference>
<comment type="similarity">
    <text evidence="3">Belongs to the eIF-6 family.</text>
</comment>
<dbReference type="Pfam" id="PF01912">
    <property type="entry name" value="eIF-6"/>
    <property type="match status" value="2"/>
</dbReference>
<dbReference type="AlphaFoldDB" id="A0A834GJS9"/>
<accession>A0A834GJS9</accession>
<comment type="caution">
    <text evidence="4">The sequence shown here is derived from an EMBL/GenBank/DDBJ whole genome shotgun (WGS) entry which is preliminary data.</text>
</comment>
<dbReference type="GO" id="GO:0043023">
    <property type="term" value="F:ribosomal large subunit binding"/>
    <property type="evidence" value="ECO:0007669"/>
    <property type="project" value="UniProtKB-UniRule"/>
</dbReference>
<dbReference type="OrthoDB" id="4155914at2759"/>
<dbReference type="GO" id="GO:0005737">
    <property type="term" value="C:cytoplasm"/>
    <property type="evidence" value="ECO:0007669"/>
    <property type="project" value="UniProtKB-SubCell"/>
</dbReference>